<dbReference type="Proteomes" id="UP000217771">
    <property type="component" value="Unassembled WGS sequence"/>
</dbReference>
<reference evidence="1 2" key="1">
    <citation type="submission" date="2017-08" db="EMBL/GenBank/DDBJ databases">
        <title>Halomonas alkalisoli sp. nov., isolated from saline alkaline soil.</title>
        <authorList>
            <person name="Wang D."/>
            <person name="Zhang G."/>
        </authorList>
    </citation>
    <scope>NUCLEOTIDE SEQUENCE [LARGE SCALE GENOMIC DNA]</scope>
    <source>
        <strain evidence="1 2">WRN001</strain>
    </source>
</reference>
<dbReference type="CDD" id="cd01289">
    <property type="entry name" value="FabA_like"/>
    <property type="match status" value="1"/>
</dbReference>
<protein>
    <recommendedName>
        <fullName evidence="3">3-hydroxylacyl-ACP dehydratase</fullName>
    </recommendedName>
</protein>
<organism evidence="1 2">
    <name type="scientific">Halomonas salipaludis</name>
    <dbReference type="NCBI Taxonomy" id="2032625"/>
    <lineage>
        <taxon>Bacteria</taxon>
        <taxon>Pseudomonadati</taxon>
        <taxon>Pseudomonadota</taxon>
        <taxon>Gammaproteobacteria</taxon>
        <taxon>Oceanospirillales</taxon>
        <taxon>Halomonadaceae</taxon>
        <taxon>Halomonas</taxon>
    </lineage>
</organism>
<proteinExistence type="predicted"/>
<name>A0A2A2F021_9GAMM</name>
<dbReference type="Pfam" id="PF22817">
    <property type="entry name" value="ApeP-like"/>
    <property type="match status" value="1"/>
</dbReference>
<sequence length="164" mass="18102">MTEALTSQKLELPCDIAHYVPHRHGMCLLDTLLEVGDEYLHAEVTPRRDDLFADRDGIPGWVGLEWLAQAVAAWAGVQAVEGGGTPQIGFLLGTRRYRCQVSTFPFGQPIHIEVMLDFRADNGLGAFRGRLLDGEGQQLATATLNVFQPESRDALEAIQQESNQ</sequence>
<dbReference type="InterPro" id="IPR029069">
    <property type="entry name" value="HotDog_dom_sf"/>
</dbReference>
<dbReference type="PIRSF" id="PIRSF020565">
    <property type="entry name" value="3Ho_Ac_ACP_DH_prd"/>
    <property type="match status" value="1"/>
</dbReference>
<evidence type="ECO:0000313" key="2">
    <source>
        <dbReference type="Proteomes" id="UP000217771"/>
    </source>
</evidence>
<dbReference type="RefSeq" id="WP_095619795.1">
    <property type="nucleotide sequence ID" value="NZ_NSKB01000002.1"/>
</dbReference>
<dbReference type="EMBL" id="NSKB01000002">
    <property type="protein sequence ID" value="PAU78120.1"/>
    <property type="molecule type" value="Genomic_DNA"/>
</dbReference>
<evidence type="ECO:0008006" key="3">
    <source>
        <dbReference type="Google" id="ProtNLM"/>
    </source>
</evidence>
<dbReference type="SUPFAM" id="SSF54637">
    <property type="entry name" value="Thioesterase/thiol ester dehydrase-isomerase"/>
    <property type="match status" value="1"/>
</dbReference>
<dbReference type="Gene3D" id="3.10.129.10">
    <property type="entry name" value="Hotdog Thioesterase"/>
    <property type="match status" value="1"/>
</dbReference>
<comment type="caution">
    <text evidence="1">The sequence shown here is derived from an EMBL/GenBank/DDBJ whole genome shotgun (WGS) entry which is preliminary data.</text>
</comment>
<dbReference type="AlphaFoldDB" id="A0A2A2F021"/>
<dbReference type="InterPro" id="IPR016776">
    <property type="entry name" value="ApeP-like_dehydratase"/>
</dbReference>
<keyword evidence="2" id="KW-1185">Reference proteome</keyword>
<accession>A0A2A2F021</accession>
<evidence type="ECO:0000313" key="1">
    <source>
        <dbReference type="EMBL" id="PAU78120.1"/>
    </source>
</evidence>
<dbReference type="OrthoDB" id="9800188at2"/>
<gene>
    <name evidence="1" type="ORF">CK498_05165</name>
</gene>